<dbReference type="InterPro" id="IPR023393">
    <property type="entry name" value="START-like_dom_sf"/>
</dbReference>
<dbReference type="InterPro" id="IPR004433">
    <property type="entry name" value="MenaQ_synth_MenD"/>
</dbReference>
<evidence type="ECO:0000259" key="9">
    <source>
        <dbReference type="Pfam" id="PF02776"/>
    </source>
</evidence>
<feature type="region of interest" description="Disordered" evidence="7">
    <location>
        <begin position="340"/>
        <end position="362"/>
    </location>
</feature>
<evidence type="ECO:0000259" key="10">
    <source>
        <dbReference type="Pfam" id="PF03364"/>
    </source>
</evidence>
<keyword evidence="4" id="KW-0786">Thiamine pyrophosphate</keyword>
<dbReference type="Pfam" id="PF13378">
    <property type="entry name" value="MR_MLE_C"/>
    <property type="match status" value="1"/>
</dbReference>
<dbReference type="InterPro" id="IPR005801">
    <property type="entry name" value="ADC_synthase"/>
</dbReference>
<evidence type="ECO:0000313" key="16">
    <source>
        <dbReference type="Proteomes" id="UP001530293"/>
    </source>
</evidence>
<feature type="domain" description="AB hydrolase-1" evidence="11">
    <location>
        <begin position="1380"/>
        <end position="1686"/>
    </location>
</feature>
<dbReference type="Gene3D" id="3.60.120.10">
    <property type="entry name" value="Anthranilate synthase"/>
    <property type="match status" value="1"/>
</dbReference>
<feature type="domain" description="OSBS enolase-like N-terminal" evidence="14">
    <location>
        <begin position="1777"/>
        <end position="1835"/>
    </location>
</feature>
<dbReference type="Pfam" id="PF21508">
    <property type="entry name" value="MenC_N"/>
    <property type="match status" value="1"/>
</dbReference>
<feature type="domain" description="Coenzyme Q-binding protein COQ10 START" evidence="10">
    <location>
        <begin position="2246"/>
        <end position="2315"/>
    </location>
</feature>
<dbReference type="InterPro" id="IPR029061">
    <property type="entry name" value="THDP-binding"/>
</dbReference>
<dbReference type="InterPro" id="IPR015890">
    <property type="entry name" value="Chorismate_C"/>
</dbReference>
<name>A0ABD3MA85_9STRA</name>
<reference evidence="15 16" key="1">
    <citation type="submission" date="2024-10" db="EMBL/GenBank/DDBJ databases">
        <title>Updated reference genomes for cyclostephanoid diatoms.</title>
        <authorList>
            <person name="Roberts W.R."/>
            <person name="Alverson A.J."/>
        </authorList>
    </citation>
    <scope>NUCLEOTIDE SEQUENCE [LARGE SCALE GENOMIC DNA]</scope>
    <source>
        <strain evidence="15 16">AJA232-27</strain>
    </source>
</reference>
<dbReference type="PANTHER" id="PTHR42916">
    <property type="entry name" value="2-SUCCINYL-5-ENOLPYRUVYL-6-HYDROXY-3-CYCLOHEXENE-1-CARBOXYLATE SYNTHASE"/>
    <property type="match status" value="1"/>
</dbReference>
<evidence type="ECO:0000259" key="8">
    <source>
        <dbReference type="Pfam" id="PF00425"/>
    </source>
</evidence>
<feature type="domain" description="Thiamine pyrophosphate enzyme N-terminal TPP-binding" evidence="9">
    <location>
        <begin position="715"/>
        <end position="833"/>
    </location>
</feature>
<dbReference type="PANTHER" id="PTHR42916:SF1">
    <property type="entry name" value="PROTEIN PHYLLO, CHLOROPLASTIC"/>
    <property type="match status" value="1"/>
</dbReference>
<dbReference type="Gene3D" id="3.40.50.1820">
    <property type="entry name" value="alpha/beta hydrolase"/>
    <property type="match status" value="1"/>
</dbReference>
<dbReference type="SUPFAM" id="SSF54826">
    <property type="entry name" value="Enolase N-terminal domain-like"/>
    <property type="match status" value="1"/>
</dbReference>
<dbReference type="SUPFAM" id="SSF55961">
    <property type="entry name" value="Bet v1-like"/>
    <property type="match status" value="1"/>
</dbReference>
<keyword evidence="5" id="KW-0464">Manganese</keyword>
<evidence type="ECO:0000259" key="12">
    <source>
        <dbReference type="Pfam" id="PF13378"/>
    </source>
</evidence>
<feature type="domain" description="Enolase C-terminal" evidence="12">
    <location>
        <begin position="1936"/>
        <end position="2051"/>
    </location>
</feature>
<keyword evidence="6" id="KW-0456">Lyase</keyword>
<evidence type="ECO:0000256" key="6">
    <source>
        <dbReference type="ARBA" id="ARBA00023239"/>
    </source>
</evidence>
<dbReference type="Gene3D" id="3.30.390.10">
    <property type="entry name" value="Enolase-like, N-terminal domain"/>
    <property type="match status" value="1"/>
</dbReference>
<keyword evidence="1" id="KW-0808">Transferase</keyword>
<accession>A0ABD3MA85</accession>
<dbReference type="GO" id="GO:0016740">
    <property type="term" value="F:transferase activity"/>
    <property type="evidence" value="ECO:0007669"/>
    <property type="project" value="UniProtKB-KW"/>
</dbReference>
<dbReference type="GO" id="GO:0016829">
    <property type="term" value="F:lyase activity"/>
    <property type="evidence" value="ECO:0007669"/>
    <property type="project" value="UniProtKB-KW"/>
</dbReference>
<dbReference type="InterPro" id="IPR029065">
    <property type="entry name" value="Enolase_C-like"/>
</dbReference>
<dbReference type="NCBIfam" id="TIGR00173">
    <property type="entry name" value="menD"/>
    <property type="match status" value="1"/>
</dbReference>
<dbReference type="GO" id="GO:0046872">
    <property type="term" value="F:metal ion binding"/>
    <property type="evidence" value="ECO:0007669"/>
    <property type="project" value="UniProtKB-KW"/>
</dbReference>
<dbReference type="Pfam" id="PF03364">
    <property type="entry name" value="Polyketide_cyc"/>
    <property type="match status" value="1"/>
</dbReference>
<dbReference type="InterPro" id="IPR032264">
    <property type="entry name" value="MenD_middle"/>
</dbReference>
<comment type="caution">
    <text evidence="15">The sequence shown here is derived from an EMBL/GenBank/DDBJ whole genome shotgun (WGS) entry which is preliminary data.</text>
</comment>
<dbReference type="InterPro" id="IPR029017">
    <property type="entry name" value="Enolase-like_N"/>
</dbReference>
<organism evidence="15 16">
    <name type="scientific">Discostella pseudostelligera</name>
    <dbReference type="NCBI Taxonomy" id="259834"/>
    <lineage>
        <taxon>Eukaryota</taxon>
        <taxon>Sar</taxon>
        <taxon>Stramenopiles</taxon>
        <taxon>Ochrophyta</taxon>
        <taxon>Bacillariophyta</taxon>
        <taxon>Coscinodiscophyceae</taxon>
        <taxon>Thalassiosirophycidae</taxon>
        <taxon>Stephanodiscales</taxon>
        <taxon>Stephanodiscaceae</taxon>
        <taxon>Discostella</taxon>
    </lineage>
</organism>
<dbReference type="Proteomes" id="UP001530293">
    <property type="component" value="Unassembled WGS sequence"/>
</dbReference>
<evidence type="ECO:0000259" key="11">
    <source>
        <dbReference type="Pfam" id="PF12697"/>
    </source>
</evidence>
<evidence type="ECO:0000259" key="14">
    <source>
        <dbReference type="Pfam" id="PF21508"/>
    </source>
</evidence>
<protein>
    <recommendedName>
        <fullName evidence="17">Isochorismate synthase</fullName>
    </recommendedName>
</protein>
<evidence type="ECO:0008006" key="17">
    <source>
        <dbReference type="Google" id="ProtNLM"/>
    </source>
</evidence>
<dbReference type="Pfam" id="PF16582">
    <property type="entry name" value="TPP_enzyme_M_2"/>
    <property type="match status" value="1"/>
</dbReference>
<dbReference type="SUPFAM" id="SSF53474">
    <property type="entry name" value="alpha/beta-Hydrolases"/>
    <property type="match status" value="1"/>
</dbReference>
<keyword evidence="16" id="KW-1185">Reference proteome</keyword>
<dbReference type="Gene3D" id="3.20.20.120">
    <property type="entry name" value="Enolase-like C-terminal domain"/>
    <property type="match status" value="1"/>
</dbReference>
<evidence type="ECO:0000259" key="13">
    <source>
        <dbReference type="Pfam" id="PF16582"/>
    </source>
</evidence>
<proteinExistence type="inferred from homology"/>
<keyword evidence="2" id="KW-0479">Metal-binding</keyword>
<evidence type="ECO:0000256" key="7">
    <source>
        <dbReference type="SAM" id="MobiDB-lite"/>
    </source>
</evidence>
<dbReference type="InterPro" id="IPR000073">
    <property type="entry name" value="AB_hydrolase_1"/>
</dbReference>
<feature type="domain" description="Chorismate-utilising enzyme C-terminal" evidence="8">
    <location>
        <begin position="364"/>
        <end position="635"/>
    </location>
</feature>
<dbReference type="SUPFAM" id="SSF56322">
    <property type="entry name" value="ADC synthase"/>
    <property type="match status" value="1"/>
</dbReference>
<dbReference type="InterPro" id="IPR036849">
    <property type="entry name" value="Enolase-like_C_sf"/>
</dbReference>
<dbReference type="Gene3D" id="3.40.50.970">
    <property type="match status" value="2"/>
</dbReference>
<dbReference type="HAMAP" id="MF_01659">
    <property type="entry name" value="MenD"/>
    <property type="match status" value="1"/>
</dbReference>
<dbReference type="InterPro" id="IPR012001">
    <property type="entry name" value="Thiamin_PyroP_enz_TPP-bd_dom"/>
</dbReference>
<dbReference type="Pfam" id="PF02776">
    <property type="entry name" value="TPP_enzyme_N"/>
    <property type="match status" value="1"/>
</dbReference>
<evidence type="ECO:0000256" key="1">
    <source>
        <dbReference type="ARBA" id="ARBA00022679"/>
    </source>
</evidence>
<evidence type="ECO:0000256" key="4">
    <source>
        <dbReference type="ARBA" id="ARBA00023052"/>
    </source>
</evidence>
<feature type="domain" description="Menaquinone biosynthesis protein MenD middle" evidence="13">
    <location>
        <begin position="916"/>
        <end position="1145"/>
    </location>
</feature>
<dbReference type="InterPro" id="IPR041338">
    <property type="entry name" value="OSBS_N"/>
</dbReference>
<evidence type="ECO:0000256" key="2">
    <source>
        <dbReference type="ARBA" id="ARBA00022723"/>
    </source>
</evidence>
<keyword evidence="3" id="KW-0460">Magnesium</keyword>
<dbReference type="Pfam" id="PF12697">
    <property type="entry name" value="Abhydrolase_6"/>
    <property type="match status" value="1"/>
</dbReference>
<dbReference type="EMBL" id="JALLBG020000168">
    <property type="protein sequence ID" value="KAL3760899.1"/>
    <property type="molecule type" value="Genomic_DNA"/>
</dbReference>
<dbReference type="CDD" id="cd07037">
    <property type="entry name" value="TPP_PYR_MenD"/>
    <property type="match status" value="1"/>
</dbReference>
<evidence type="ECO:0000256" key="3">
    <source>
        <dbReference type="ARBA" id="ARBA00022842"/>
    </source>
</evidence>
<evidence type="ECO:0000313" key="15">
    <source>
        <dbReference type="EMBL" id="KAL3760899.1"/>
    </source>
</evidence>
<evidence type="ECO:0000256" key="5">
    <source>
        <dbReference type="ARBA" id="ARBA00023211"/>
    </source>
</evidence>
<dbReference type="Gene3D" id="3.30.530.20">
    <property type="match status" value="1"/>
</dbReference>
<dbReference type="Pfam" id="PF00425">
    <property type="entry name" value="Chorismate_bind"/>
    <property type="match status" value="1"/>
</dbReference>
<gene>
    <name evidence="15" type="ORF">ACHAWU_009578</name>
</gene>
<dbReference type="SUPFAM" id="SSF51604">
    <property type="entry name" value="Enolase C-terminal domain-like"/>
    <property type="match status" value="1"/>
</dbReference>
<dbReference type="InterPro" id="IPR005031">
    <property type="entry name" value="COQ10_START"/>
</dbReference>
<dbReference type="InterPro" id="IPR029058">
    <property type="entry name" value="AB_hydrolase_fold"/>
</dbReference>
<sequence length="2400" mass="263306">MRESSTSSQSLRRGRHRSSALFAYENGGSRSINGGRTLSTNEILHPDIYLGTSPLMKSVDEPVPLFVGLQLLIRAVIDILDGDSTAHDSILSHLDSTSILRIEQPIAAVHATDPLCWIHAQQRSINQLRRRLQSNSDTNSSSDNALPLIYFRDAEGQVEAVALGRASPSYSDSWDPFAGKRIWDTVNGVHDGVGDEGEHHIPHMFKERELPPGARVYGGSRFDWEYYHQKMKSSMGELDDRDDWDDFGGNRGGYWILPTVELRREIVDEDTIDNEIDEATDDYQKKSEAKRVTMAVHLHNLAHASSGNHYRQGWRDAASHVITVLQALTDEISPAVPCTTLPPVVSRSESTKEGEDDSDSGLAFERGVTEALRQIHSNDNVDEETLRKVVLARKVELNFDSSMSGLDVLMRMKFGGHIGHLFYMNPGDDRVKNNLRTRGEGLIQTREFLGCTPERLFRVNRSGHDRIVTSEALAGTRIRGLTPSADNELLRELLSSKKDILENEITGQFIRNALNELETNGWLEKSQDLQANSHQQRYFVRRLRHLQHICQTFEGRLSSSASVIDVSRSLLRGLHPTPAVCGDSPDLALEFIRKYETFGFDRGYYAGPFGYIGHDSADVVVAIRSALVTNYCESGSGNPWPTLPQFQSNSQNTRMGNDTPASKVSIFGGAGIVEGSTVQGEWTETSHKIGVLATLFPASPITLQSSSSPNVAWSTAFIEELVRCGITQFYICPGSRNTPLTSAVFKAMRSNVGVVRAISVHDERGAGFRAVGYARQNGRPAVVVTSSGTAVANLYPSVVEASSDGVPLLILTADRPYENRDTGSNQSIDQVKIFSPTYVRWFRDILPPSDDVPVSLALSDANHAVAISKQLMGPVHLNIQFRENLAPEGGPIRNDNRIGSTTTFNNLRFTDVPGFSRWSRSGRPWQDTFYPSNNVGQSIIEVAELIIKSRRGVIVTGNLRDAQCNSDGTDSLSATISHFAKIIGFPILAGIQSGALRRELPVVPYSEHLLKNPLVSRGLQPDLVLQLGAPLISSEISQIIKSNSDVKHVLVQKLYLHERSDPDHTVTHRISSDVGLFLNGIIEHLNRRESAGAKIHGSLLSPLLHLGRKLQNQMQHIIHQSGEMDDGVTLTEPQVIMAISEVLSETPLENSPMSLFLSNSMPVRDGEFFLYPAHYLNKSTFPLSVSVNRGASGIDGIISTATGCGDNSKPTTLICGDVSTLHDLNALYGLTQDGNNDSQSASSFNQIRLSTVIVNNGGGAIFSFLPISKHGQDVGFEEYWGTPTRNFSFQQGASAFGLTYKSASSFKEFKAAYRASIQSGGASVIEAKVVGRATNVEVHQQITREAKTVVDGVLGKPPPSNRILPIQWYNRSRAKGTKTLLLLHGWMGDNSEWDLVGDILSRDLSEEWNIVSIDLPGHGNSSIIYSSDQQMAHFSLGLDALQTLGPPQNSHYSLDVMALTVCNSLILDHGIMQLDAIAGYSLGGRIALAMKRLCSKSLIIQDNDLEDVPANMLVTDQTRMILLGSNPGKLPNAFHSNIDDFERLSRDHSLAESLSSLAFRSLLVTDSEDELGLTQFVTNWYSSKSLWGDLRGRHPTRYQMMVKKRVKSLVRRRRDIASVLYGCSPPNTSQDDWKAAVSSNTIFVAGALDKKYSKVGRAWENMSGIAQYIELENAGHALLVEVPEKISSIIAGFIADIATSTEEQEYVMESWQLGVSTADSSQAKASLEDKDITVPEKLHQVGVLEYEAFSIDIGSSDGSKAGVRGIGWGDSAQLGNELTRREGLIISIASRDGMAVGVGEVSPLKGLHNETLQQAEIQVKMIKEVLSSGTMESPEFDAVRVLSLDGSLSDYVNRIFDLAGINATSTAASVRSALEMALLSMSSQLHGSLLPQALSTNQWRTPKLTAQSFSQLPINGLITKGELRPRVDQQRGVVVTFQSLKVKVGHADSSKDALHLIRLKESSLNSNNLRLRADANRAWNIPTAAKFAEELRNAARSGDFDLRAFEFIEEPVNVQTVDGVWNFRAQVDALETFADIGGLRYALDESLADLVALHERNFESIALDLRNAFGGKNAGKTNCAAFVLKPALLGLELSAQLARLAQDEFKLCPVFSSSFDSGIGLAFTAILAAVSDNFPSATSIERFAHGLGTYDMLRGDTLSPPFESYVNKNGMLNVPSLSRALYGLSLDEMSNRLPSYETTTRTDEPVEPAVSSESYLATTSSISGRDITVSVSLPLPFSDGIASSRFTDLPQMSRWSPWLNSVTYLDESPGLTEWNLSIRGVRFSWRAKSEVLTNPKGIRWESTSGLKNRGVVEFEPTSDASCIMKLKMSIIMPYILVSLFQGMPSVVQKFLENKLLKWSLEMFRDVVKADLALERGDQELGDALFGAVEGRANALEEALK</sequence>
<dbReference type="CDD" id="cd02009">
    <property type="entry name" value="TPP_SHCHC_synthase"/>
    <property type="match status" value="1"/>
</dbReference>
<dbReference type="Gene3D" id="3.40.50.1220">
    <property type="entry name" value="TPP-binding domain"/>
    <property type="match status" value="1"/>
</dbReference>
<dbReference type="SUPFAM" id="SSF52518">
    <property type="entry name" value="Thiamin diphosphate-binding fold (THDP-binding)"/>
    <property type="match status" value="2"/>
</dbReference>